<evidence type="ECO:0000256" key="3">
    <source>
        <dbReference type="ARBA" id="ARBA00022801"/>
    </source>
</evidence>
<evidence type="ECO:0000256" key="9">
    <source>
        <dbReference type="ARBA" id="ARBA00034808"/>
    </source>
</evidence>
<feature type="compositionally biased region" description="Polar residues" evidence="12">
    <location>
        <begin position="942"/>
        <end position="961"/>
    </location>
</feature>
<feature type="domain" description="UvrD-like helicase ATP-binding" evidence="14">
    <location>
        <begin position="201"/>
        <end position="473"/>
    </location>
</feature>
<feature type="binding site" evidence="11">
    <location>
        <begin position="222"/>
        <end position="229"/>
    </location>
    <ligand>
        <name>ATP</name>
        <dbReference type="ChEBI" id="CHEBI:30616"/>
    </ligand>
</feature>
<accession>A0A1V6RHW0</accession>
<dbReference type="GO" id="GO:0016787">
    <property type="term" value="F:hydrolase activity"/>
    <property type="evidence" value="ECO:0007669"/>
    <property type="project" value="UniProtKB-UniRule"/>
</dbReference>
<dbReference type="Pfam" id="PF13361">
    <property type="entry name" value="UvrD_C"/>
    <property type="match status" value="1"/>
</dbReference>
<dbReference type="PANTHER" id="PTHR11070:SF2">
    <property type="entry name" value="ATP-DEPENDENT DNA HELICASE SRS2"/>
    <property type="match status" value="1"/>
</dbReference>
<dbReference type="InterPro" id="IPR027417">
    <property type="entry name" value="P-loop_NTPase"/>
</dbReference>
<keyword evidence="13" id="KW-0732">Signal</keyword>
<evidence type="ECO:0000256" key="2">
    <source>
        <dbReference type="ARBA" id="ARBA00022741"/>
    </source>
</evidence>
<evidence type="ECO:0000313" key="16">
    <source>
        <dbReference type="EMBL" id="OQE00993.1"/>
    </source>
</evidence>
<dbReference type="PROSITE" id="PS51217">
    <property type="entry name" value="UVRD_HELICASE_CTER"/>
    <property type="match status" value="1"/>
</dbReference>
<feature type="compositionally biased region" description="Polar residues" evidence="12">
    <location>
        <begin position="1142"/>
        <end position="1161"/>
    </location>
</feature>
<feature type="region of interest" description="Disordered" evidence="12">
    <location>
        <begin position="905"/>
        <end position="961"/>
    </location>
</feature>
<comment type="catalytic activity">
    <reaction evidence="10">
        <text>ATP + H2O = ADP + phosphate + H(+)</text>
        <dbReference type="Rhea" id="RHEA:13065"/>
        <dbReference type="ChEBI" id="CHEBI:15377"/>
        <dbReference type="ChEBI" id="CHEBI:15378"/>
        <dbReference type="ChEBI" id="CHEBI:30616"/>
        <dbReference type="ChEBI" id="CHEBI:43474"/>
        <dbReference type="ChEBI" id="CHEBI:456216"/>
        <dbReference type="EC" id="5.6.2.4"/>
    </reaction>
</comment>
<reference evidence="17" key="1">
    <citation type="journal article" date="2017" name="Nat. Microbiol.">
        <title>Global analysis of biosynthetic gene clusters reveals vast potential of secondary metabolite production in Penicillium species.</title>
        <authorList>
            <person name="Nielsen J.C."/>
            <person name="Grijseels S."/>
            <person name="Prigent S."/>
            <person name="Ji B."/>
            <person name="Dainat J."/>
            <person name="Nielsen K.F."/>
            <person name="Frisvad J.C."/>
            <person name="Workman M."/>
            <person name="Nielsen J."/>
        </authorList>
    </citation>
    <scope>NUCLEOTIDE SEQUENCE [LARGE SCALE GENOMIC DNA]</scope>
    <source>
        <strain evidence="17">IBT 29525</strain>
    </source>
</reference>
<dbReference type="Pfam" id="PF00580">
    <property type="entry name" value="UvrD-helicase"/>
    <property type="match status" value="1"/>
</dbReference>
<dbReference type="STRING" id="60172.A0A1V6RHW0"/>
<keyword evidence="2 11" id="KW-0547">Nucleotide-binding</keyword>
<dbReference type="InterPro" id="IPR000212">
    <property type="entry name" value="DNA_helicase_UvrD/REP"/>
</dbReference>
<gene>
    <name evidence="16" type="ORF">PENSOL_c005G04083</name>
</gene>
<dbReference type="Proteomes" id="UP000191612">
    <property type="component" value="Unassembled WGS sequence"/>
</dbReference>
<evidence type="ECO:0000256" key="6">
    <source>
        <dbReference type="ARBA" id="ARBA00023125"/>
    </source>
</evidence>
<dbReference type="CDD" id="cd17932">
    <property type="entry name" value="DEXQc_UvrD"/>
    <property type="match status" value="1"/>
</dbReference>
<evidence type="ECO:0000256" key="12">
    <source>
        <dbReference type="SAM" id="MobiDB-lite"/>
    </source>
</evidence>
<dbReference type="AlphaFoldDB" id="A0A1V6RHW0"/>
<evidence type="ECO:0000256" key="5">
    <source>
        <dbReference type="ARBA" id="ARBA00022840"/>
    </source>
</evidence>
<dbReference type="Gene3D" id="1.10.10.160">
    <property type="match status" value="1"/>
</dbReference>
<dbReference type="InterPro" id="IPR013986">
    <property type="entry name" value="DExx_box_DNA_helicase_dom_sf"/>
</dbReference>
<evidence type="ECO:0000256" key="10">
    <source>
        <dbReference type="ARBA" id="ARBA00048988"/>
    </source>
</evidence>
<dbReference type="FunFam" id="1.10.486.10:FF:000011">
    <property type="entry name" value="ATP-depentend DNA helicase, putative"/>
    <property type="match status" value="1"/>
</dbReference>
<keyword evidence="4 11" id="KW-0347">Helicase</keyword>
<feature type="signal peptide" evidence="13">
    <location>
        <begin position="1"/>
        <end position="19"/>
    </location>
</feature>
<dbReference type="PROSITE" id="PS51198">
    <property type="entry name" value="UVRD_HELICASE_ATP_BIND"/>
    <property type="match status" value="1"/>
</dbReference>
<dbReference type="InterPro" id="IPR014016">
    <property type="entry name" value="UvrD-like_ATP-bd"/>
</dbReference>
<dbReference type="GO" id="GO:0005524">
    <property type="term" value="F:ATP binding"/>
    <property type="evidence" value="ECO:0007669"/>
    <property type="project" value="UniProtKB-UniRule"/>
</dbReference>
<feature type="chain" id="PRO_5012573816" description="DNA 3'-5' helicase" evidence="13">
    <location>
        <begin position="20"/>
        <end position="1187"/>
    </location>
</feature>
<evidence type="ECO:0000259" key="14">
    <source>
        <dbReference type="PROSITE" id="PS51198"/>
    </source>
</evidence>
<dbReference type="CDD" id="cd18807">
    <property type="entry name" value="SF1_C_UvrD"/>
    <property type="match status" value="1"/>
</dbReference>
<evidence type="ECO:0000256" key="1">
    <source>
        <dbReference type="ARBA" id="ARBA00009922"/>
    </source>
</evidence>
<feature type="domain" description="UvrD-like helicase C-terminal" evidence="15">
    <location>
        <begin position="474"/>
        <end position="789"/>
    </location>
</feature>
<proteinExistence type="inferred from homology"/>
<name>A0A1V6RHW0_9EURO</name>
<dbReference type="SUPFAM" id="SSF54427">
    <property type="entry name" value="NTF2-like"/>
    <property type="match status" value="1"/>
</dbReference>
<keyword evidence="7" id="KW-0413">Isomerase</keyword>
<feature type="region of interest" description="Disordered" evidence="12">
    <location>
        <begin position="984"/>
        <end position="1187"/>
    </location>
</feature>
<evidence type="ECO:0000313" key="17">
    <source>
        <dbReference type="Proteomes" id="UP000191612"/>
    </source>
</evidence>
<evidence type="ECO:0000256" key="11">
    <source>
        <dbReference type="PROSITE-ProRule" id="PRU00560"/>
    </source>
</evidence>
<dbReference type="GO" id="GO:0003677">
    <property type="term" value="F:DNA binding"/>
    <property type="evidence" value="ECO:0007669"/>
    <property type="project" value="UniProtKB-KW"/>
</dbReference>
<evidence type="ECO:0000256" key="8">
    <source>
        <dbReference type="ARBA" id="ARBA00034617"/>
    </source>
</evidence>
<comment type="caution">
    <text evidence="16">The sequence shown here is derived from an EMBL/GenBank/DDBJ whole genome shotgun (WGS) entry which is preliminary data.</text>
</comment>
<dbReference type="Gene3D" id="3.40.50.300">
    <property type="entry name" value="P-loop containing nucleotide triphosphate hydrolases"/>
    <property type="match status" value="2"/>
</dbReference>
<dbReference type="GO" id="GO:0000725">
    <property type="term" value="P:recombinational repair"/>
    <property type="evidence" value="ECO:0007669"/>
    <property type="project" value="TreeGrafter"/>
</dbReference>
<dbReference type="EMBL" id="MDYO01000005">
    <property type="protein sequence ID" value="OQE00993.1"/>
    <property type="molecule type" value="Genomic_DNA"/>
</dbReference>
<dbReference type="Gene3D" id="3.10.450.50">
    <property type="match status" value="1"/>
</dbReference>
<organism evidence="16 17">
    <name type="scientific">Penicillium solitum</name>
    <dbReference type="NCBI Taxonomy" id="60172"/>
    <lineage>
        <taxon>Eukaryota</taxon>
        <taxon>Fungi</taxon>
        <taxon>Dikarya</taxon>
        <taxon>Ascomycota</taxon>
        <taxon>Pezizomycotina</taxon>
        <taxon>Eurotiomycetes</taxon>
        <taxon>Eurotiomycetidae</taxon>
        <taxon>Eurotiales</taxon>
        <taxon>Aspergillaceae</taxon>
        <taxon>Penicillium</taxon>
    </lineage>
</organism>
<keyword evidence="3 11" id="KW-0378">Hydrolase</keyword>
<keyword evidence="5 11" id="KW-0067">ATP-binding</keyword>
<evidence type="ECO:0000256" key="4">
    <source>
        <dbReference type="ARBA" id="ARBA00022806"/>
    </source>
</evidence>
<dbReference type="GO" id="GO:0005634">
    <property type="term" value="C:nucleus"/>
    <property type="evidence" value="ECO:0007669"/>
    <property type="project" value="TreeGrafter"/>
</dbReference>
<protein>
    <recommendedName>
        <fullName evidence="9">DNA 3'-5' helicase</fullName>
        <ecNumber evidence="9">5.6.2.4</ecNumber>
    </recommendedName>
</protein>
<feature type="compositionally biased region" description="Low complexity" evidence="12">
    <location>
        <begin position="990"/>
        <end position="1000"/>
    </location>
</feature>
<comment type="catalytic activity">
    <reaction evidence="8">
        <text>Couples ATP hydrolysis with the unwinding of duplex DNA by translocating in the 3'-5' direction.</text>
        <dbReference type="EC" id="5.6.2.4"/>
    </reaction>
</comment>
<dbReference type="SUPFAM" id="SSF52540">
    <property type="entry name" value="P-loop containing nucleoside triphosphate hydrolases"/>
    <property type="match status" value="1"/>
</dbReference>
<dbReference type="PANTHER" id="PTHR11070">
    <property type="entry name" value="UVRD / RECB / PCRA DNA HELICASE FAMILY MEMBER"/>
    <property type="match status" value="1"/>
</dbReference>
<dbReference type="Pfam" id="PF13577">
    <property type="entry name" value="SnoaL_4"/>
    <property type="match status" value="1"/>
</dbReference>
<evidence type="ECO:0000259" key="15">
    <source>
        <dbReference type="PROSITE" id="PS51217"/>
    </source>
</evidence>
<keyword evidence="6" id="KW-0238">DNA-binding</keyword>
<dbReference type="EC" id="5.6.2.4" evidence="9"/>
<dbReference type="InterPro" id="IPR032710">
    <property type="entry name" value="NTF2-like_dom_sf"/>
</dbReference>
<dbReference type="InterPro" id="IPR037401">
    <property type="entry name" value="SnoaL-like"/>
</dbReference>
<dbReference type="InterPro" id="IPR014017">
    <property type="entry name" value="DNA_helicase_UvrD-like_C"/>
</dbReference>
<keyword evidence="17" id="KW-1185">Reference proteome</keyword>
<sequence length="1187" mass="131053">MKLLSFCALSFAIASSAVASTTNDIAPIEISSLASSHAPEVYTDAGTIEAIRNTLAIYAFAIDGKDFDALSKVFTTDATANYSAPLNVLTPLKTIQSVLSTSLRCVTTQHLYGTQRIDVLSPITAKSVTYFRAAHFGKGDKENEVDYAYGQYQDNWQRQATGTWRIVHRNLVYMGPQIGSMSVFTPEHWSNTPHVMDPILDGLNHAQREAVTSSGSILQVLAPPGSGKTKTLTARVAYLLSHHGYQPQDVICCTFTIKASREMRERLAKLIGEKLESRLILGTFHSICRRYLVKYGYLIGLRKGFGIADSDDTRAIIRRTIKRLKSSLEVKAAQGRISRHKAHGLSPDALADRAKAEELELVDIYRDYESALAASNLLDYDDLLLRCGDLLRDHPQCVSNVQAVLVDEFQDTNIIQYELMNLFASKNRRITIVGDPDQSIYGFRSAEIQNLKRMQRLYSNTTVVLLEDNYRSAGSILNAAQEVIEQDTSRPAKALLATHSFGTLPVLRRLPTPNAEAQWMVLEIKRCAAMTGGLLRMSDFAVLLRSASLSTQIETAFGRAGIPYKMVGGRKFFDRTEVKILLNYMRVVSHTGHSDALMNIVNVPPRRIGDETIKQLTSGAEKANISLWNFIKDVIQGRRSTEKKLQKAAEQGLCALVNLIEASRQKLQECEDASAPRILIEFIAERLSFQEYLIRTYPLDEDSRWANVKELMHQATEVAAFEEEEVDKEMDLPEIEGVQQQQAHSGEEALTRFLANVALATEITTKEETKEGDQPLEKVTISTIHAAKGLEWPVVFVPAVYNGSIPHSRAEVVEEERRLLYVAMTRAQALLYLSVPIRQPRLGEGEDGATTLTPFLPPKLTKARFRPTGPSLHEKVVYAIADILRRPRPSLEDIYKGLEFLPSTLDDRWTPEGEEDRSKFDGTSTSHDASGEPNPKRRRSDMNQGPKSTTYVSSTGYTMNNSTGFTIPTTVSAGFTSARDYIAANPEPPAESASKPPSNADADAAGANKPKPLSNAGRKDGLTQASISNFFAGPGSQKREPALPSYPQPPPSRKYEGLPSQNQRSGASIVPPTLSSHRVQPRPLIPTRPTLEPTSSNGYTWLAAPSKPTLKPARMSMTQEQSSNSTSAGGTAGADEVKPESSTRGFQPVTTFHSTTMSMVQQAPRRTLGIRRSMNGWQDRMKREGGG</sequence>
<dbReference type="GO" id="GO:0043138">
    <property type="term" value="F:3'-5' DNA helicase activity"/>
    <property type="evidence" value="ECO:0007669"/>
    <property type="project" value="UniProtKB-EC"/>
</dbReference>
<dbReference type="Gene3D" id="1.10.486.10">
    <property type="entry name" value="PCRA, domain 4"/>
    <property type="match status" value="1"/>
</dbReference>
<comment type="similarity">
    <text evidence="1">Belongs to the helicase family. UvrD subfamily.</text>
</comment>
<evidence type="ECO:0000256" key="13">
    <source>
        <dbReference type="SAM" id="SignalP"/>
    </source>
</evidence>
<evidence type="ECO:0000256" key="7">
    <source>
        <dbReference type="ARBA" id="ARBA00023235"/>
    </source>
</evidence>
<feature type="compositionally biased region" description="Basic and acidic residues" evidence="12">
    <location>
        <begin position="905"/>
        <end position="920"/>
    </location>
</feature>